<dbReference type="EMBL" id="JAAAUY010000076">
    <property type="protein sequence ID" value="KAF9336006.1"/>
    <property type="molecule type" value="Genomic_DNA"/>
</dbReference>
<comment type="caution">
    <text evidence="2">The sequence shown here is derived from an EMBL/GenBank/DDBJ whole genome shotgun (WGS) entry which is preliminary data.</text>
</comment>
<proteinExistence type="predicted"/>
<reference evidence="2" key="1">
    <citation type="journal article" date="2020" name="Fungal Divers.">
        <title>Resolving the Mortierellaceae phylogeny through synthesis of multi-gene phylogenetics and phylogenomics.</title>
        <authorList>
            <person name="Vandepol N."/>
            <person name="Liber J."/>
            <person name="Desiro A."/>
            <person name="Na H."/>
            <person name="Kennedy M."/>
            <person name="Barry K."/>
            <person name="Grigoriev I.V."/>
            <person name="Miller A.N."/>
            <person name="O'Donnell K."/>
            <person name="Stajich J.E."/>
            <person name="Bonito G."/>
        </authorList>
    </citation>
    <scope>NUCLEOTIDE SEQUENCE</scope>
    <source>
        <strain evidence="2">NVP1</strain>
    </source>
</reference>
<gene>
    <name evidence="2" type="ORF">BG006_009981</name>
</gene>
<name>A0A9P5VPJ4_9FUNG</name>
<evidence type="ECO:0000313" key="2">
    <source>
        <dbReference type="EMBL" id="KAF9336006.1"/>
    </source>
</evidence>
<evidence type="ECO:0000313" key="3">
    <source>
        <dbReference type="Proteomes" id="UP000696485"/>
    </source>
</evidence>
<accession>A0A9P5VPJ4</accession>
<evidence type="ECO:0000256" key="1">
    <source>
        <dbReference type="SAM" id="MobiDB-lite"/>
    </source>
</evidence>
<keyword evidence="3" id="KW-1185">Reference proteome</keyword>
<dbReference type="AlphaFoldDB" id="A0A9P5VPJ4"/>
<dbReference type="Proteomes" id="UP000696485">
    <property type="component" value="Unassembled WGS sequence"/>
</dbReference>
<protein>
    <submittedName>
        <fullName evidence="2">Uncharacterized protein</fullName>
    </submittedName>
</protein>
<organism evidence="2 3">
    <name type="scientific">Podila minutissima</name>
    <dbReference type="NCBI Taxonomy" id="64525"/>
    <lineage>
        <taxon>Eukaryota</taxon>
        <taxon>Fungi</taxon>
        <taxon>Fungi incertae sedis</taxon>
        <taxon>Mucoromycota</taxon>
        <taxon>Mortierellomycotina</taxon>
        <taxon>Mortierellomycetes</taxon>
        <taxon>Mortierellales</taxon>
        <taxon>Mortierellaceae</taxon>
        <taxon>Podila</taxon>
    </lineage>
</organism>
<feature type="compositionally biased region" description="Low complexity" evidence="1">
    <location>
        <begin position="114"/>
        <end position="136"/>
    </location>
</feature>
<feature type="compositionally biased region" description="Basic and acidic residues" evidence="1">
    <location>
        <begin position="152"/>
        <end position="161"/>
    </location>
</feature>
<sequence length="202" mass="22040">MPEEHEMAHIEMQRQQLAPPPLIAYNMEGIAQPMAPPVSMTEASGPPRRFTAQLTSQAAPPSSTSSLASPPERAHPFARFQDPFGTQQFEEHGHGHDVSVYAQKQPHPYETSVLPQQNYYPSSSSPLQLYSAGSSSGVTPGRYGYHQQPSPRPEKDHDRFDTVSPEVSAPPPTYIESMTLQLNAPSAPSPSTPSNEPPTDRG</sequence>
<feature type="region of interest" description="Disordered" evidence="1">
    <location>
        <begin position="35"/>
        <end position="202"/>
    </location>
</feature>
<feature type="compositionally biased region" description="Low complexity" evidence="1">
    <location>
        <begin position="54"/>
        <end position="71"/>
    </location>
</feature>